<dbReference type="GO" id="GO:0071949">
    <property type="term" value="F:FAD binding"/>
    <property type="evidence" value="ECO:0007669"/>
    <property type="project" value="InterPro"/>
</dbReference>
<reference evidence="4" key="1">
    <citation type="submission" date="2018-05" db="EMBL/GenBank/DDBJ databases">
        <authorList>
            <person name="Li X."/>
        </authorList>
    </citation>
    <scope>NUCLEOTIDE SEQUENCE [LARGE SCALE GENOMIC DNA]</scope>
    <source>
        <strain evidence="4">YIM 73061</strain>
    </source>
</reference>
<evidence type="ECO:0000313" key="3">
    <source>
        <dbReference type="EMBL" id="RAK57750.1"/>
    </source>
</evidence>
<comment type="caution">
    <text evidence="3">The sequence shown here is derived from an EMBL/GenBank/DDBJ whole genome shotgun (WGS) entry which is preliminary data.</text>
</comment>
<keyword evidence="1" id="KW-0732">Signal</keyword>
<dbReference type="AlphaFoldDB" id="A0A328AS20"/>
<dbReference type="GO" id="GO:0009882">
    <property type="term" value="F:blue light photoreceptor activity"/>
    <property type="evidence" value="ECO:0007669"/>
    <property type="project" value="InterPro"/>
</dbReference>
<proteinExistence type="predicted"/>
<keyword evidence="4" id="KW-1185">Reference proteome</keyword>
<dbReference type="Proteomes" id="UP000249725">
    <property type="component" value="Unassembled WGS sequence"/>
</dbReference>
<dbReference type="PROSITE" id="PS50925">
    <property type="entry name" value="BLUF"/>
    <property type="match status" value="1"/>
</dbReference>
<dbReference type="Gene3D" id="3.30.70.100">
    <property type="match status" value="1"/>
</dbReference>
<dbReference type="InterPro" id="IPR036046">
    <property type="entry name" value="Acylphosphatase-like_dom_sf"/>
</dbReference>
<dbReference type="InterPro" id="IPR007024">
    <property type="entry name" value="BLUF_domain"/>
</dbReference>
<gene>
    <name evidence="3" type="ORF">DJ018_07460</name>
</gene>
<feature type="signal peptide" evidence="1">
    <location>
        <begin position="1"/>
        <end position="20"/>
    </location>
</feature>
<dbReference type="SUPFAM" id="SSF54975">
    <property type="entry name" value="Acylphosphatase/BLUF domain-like"/>
    <property type="match status" value="1"/>
</dbReference>
<accession>A0A328AS20</accession>
<evidence type="ECO:0000259" key="2">
    <source>
        <dbReference type="PROSITE" id="PS50925"/>
    </source>
</evidence>
<dbReference type="OrthoDB" id="196105at2"/>
<sequence length="140" mass="15961">MSFALICLVYLSSAATIPSAEVLSGIVQQSQRNNQQCDVTGLLCHYDGNFLQFLEGPEEAVNQTYDRISRDPRHRQLIQVQRRQIEERAFADWSMAVVKPDDISPAQRAFVQGLRDVEVAERAHKPAIEGFLQSFRAWLR</sequence>
<protein>
    <recommendedName>
        <fullName evidence="2">BLUF domain-containing protein</fullName>
    </recommendedName>
</protein>
<feature type="domain" description="BLUF" evidence="2">
    <location>
        <begin position="5"/>
        <end position="96"/>
    </location>
</feature>
<dbReference type="Pfam" id="PF04940">
    <property type="entry name" value="BLUF"/>
    <property type="match status" value="1"/>
</dbReference>
<dbReference type="EMBL" id="QFYR01000001">
    <property type="protein sequence ID" value="RAK57750.1"/>
    <property type="molecule type" value="Genomic_DNA"/>
</dbReference>
<dbReference type="SMART" id="SM01034">
    <property type="entry name" value="BLUF"/>
    <property type="match status" value="1"/>
</dbReference>
<evidence type="ECO:0000256" key="1">
    <source>
        <dbReference type="SAM" id="SignalP"/>
    </source>
</evidence>
<evidence type="ECO:0000313" key="4">
    <source>
        <dbReference type="Proteomes" id="UP000249725"/>
    </source>
</evidence>
<feature type="chain" id="PRO_5016453221" description="BLUF domain-containing protein" evidence="1">
    <location>
        <begin position="21"/>
        <end position="140"/>
    </location>
</feature>
<name>A0A328AS20_9CAUL</name>
<organism evidence="3 4">
    <name type="scientific">Phenylobacterium deserti</name>
    <dbReference type="NCBI Taxonomy" id="1914756"/>
    <lineage>
        <taxon>Bacteria</taxon>
        <taxon>Pseudomonadati</taxon>
        <taxon>Pseudomonadota</taxon>
        <taxon>Alphaproteobacteria</taxon>
        <taxon>Caulobacterales</taxon>
        <taxon>Caulobacteraceae</taxon>
        <taxon>Phenylobacterium</taxon>
    </lineage>
</organism>